<evidence type="ECO:0000313" key="3">
    <source>
        <dbReference type="Proteomes" id="UP000031978"/>
    </source>
</evidence>
<evidence type="ECO:0000256" key="1">
    <source>
        <dbReference type="SAM" id="Phobius"/>
    </source>
</evidence>
<keyword evidence="1" id="KW-0812">Transmembrane</keyword>
<dbReference type="Proteomes" id="UP000031978">
    <property type="component" value="Unassembled WGS sequence"/>
</dbReference>
<gene>
    <name evidence="2" type="ORF">B4127_0842</name>
</gene>
<dbReference type="AlphaFoldDB" id="A0AB34QYC0"/>
<accession>A0AB34QYC0</accession>
<reference evidence="2 3" key="1">
    <citation type="submission" date="2014-12" db="EMBL/GenBank/DDBJ databases">
        <title>Draft Genome Sequences of Five Spore-Forming Food Isolates of Bacillus pumilus.</title>
        <authorList>
            <person name="de Jong A."/>
            <person name="van Heel A.J."/>
            <person name="Montalban-Lopez M."/>
            <person name="Krawczyk A.O."/>
            <person name="Berendsen E.M."/>
            <person name="Wells-Bennik M."/>
            <person name="Kuipers O.P."/>
        </authorList>
    </citation>
    <scope>NUCLEOTIDE SEQUENCE [LARGE SCALE GENOMIC DNA]</scope>
    <source>
        <strain evidence="2 3">B4127</strain>
    </source>
</reference>
<comment type="caution">
    <text evidence="2">The sequence shown here is derived from an EMBL/GenBank/DDBJ whole genome shotgun (WGS) entry which is preliminary data.</text>
</comment>
<keyword evidence="1" id="KW-0472">Membrane</keyword>
<sequence>MYLVNISNWLIFILLYFIYLIDTYGSVYKKIRDHPTS</sequence>
<feature type="transmembrane region" description="Helical" evidence="1">
    <location>
        <begin position="6"/>
        <end position="27"/>
    </location>
</feature>
<protein>
    <submittedName>
        <fullName evidence="2">Uncharacterized protein</fullName>
    </submittedName>
</protein>
<name>A0AB34QYC0_BACPU</name>
<keyword evidence="1" id="KW-1133">Transmembrane helix</keyword>
<evidence type="ECO:0000313" key="2">
    <source>
        <dbReference type="EMBL" id="KIL22883.1"/>
    </source>
</evidence>
<proteinExistence type="predicted"/>
<dbReference type="EMBL" id="JXCL01000010">
    <property type="protein sequence ID" value="KIL22883.1"/>
    <property type="molecule type" value="Genomic_DNA"/>
</dbReference>
<organism evidence="2 3">
    <name type="scientific">Bacillus pumilus</name>
    <name type="common">Bacillus mesentericus</name>
    <dbReference type="NCBI Taxonomy" id="1408"/>
    <lineage>
        <taxon>Bacteria</taxon>
        <taxon>Bacillati</taxon>
        <taxon>Bacillota</taxon>
        <taxon>Bacilli</taxon>
        <taxon>Bacillales</taxon>
        <taxon>Bacillaceae</taxon>
        <taxon>Bacillus</taxon>
    </lineage>
</organism>